<evidence type="ECO:0000256" key="3">
    <source>
        <dbReference type="ARBA" id="ARBA00023242"/>
    </source>
</evidence>
<feature type="compositionally biased region" description="Basic and acidic residues" evidence="4">
    <location>
        <begin position="411"/>
        <end position="500"/>
    </location>
</feature>
<protein>
    <submittedName>
        <fullName evidence="6">DExH-box splicing factor binding site-domain-containing protein</fullName>
    </submittedName>
</protein>
<comment type="subcellular location">
    <subcellularLocation>
        <location evidence="1">Nucleus</location>
    </subcellularLocation>
</comment>
<accession>A0A5C5FX02</accession>
<evidence type="ECO:0000313" key="6">
    <source>
        <dbReference type="EMBL" id="TNY21457.1"/>
    </source>
</evidence>
<dbReference type="AlphaFoldDB" id="A0A5C5FX02"/>
<organism evidence="6 7">
    <name type="scientific">Rhodotorula diobovata</name>
    <dbReference type="NCBI Taxonomy" id="5288"/>
    <lineage>
        <taxon>Eukaryota</taxon>
        <taxon>Fungi</taxon>
        <taxon>Dikarya</taxon>
        <taxon>Basidiomycota</taxon>
        <taxon>Pucciniomycotina</taxon>
        <taxon>Microbotryomycetes</taxon>
        <taxon>Sporidiobolales</taxon>
        <taxon>Sporidiobolaceae</taxon>
        <taxon>Rhodotorula</taxon>
    </lineage>
</organism>
<dbReference type="InterPro" id="IPR026822">
    <property type="entry name" value="Spp2/MOS2_G-patch"/>
</dbReference>
<keyword evidence="3" id="KW-0539">Nucleus</keyword>
<feature type="compositionally biased region" description="Basic and acidic residues" evidence="4">
    <location>
        <begin position="345"/>
        <end position="359"/>
    </location>
</feature>
<evidence type="ECO:0000256" key="4">
    <source>
        <dbReference type="SAM" id="MobiDB-lite"/>
    </source>
</evidence>
<feature type="compositionally biased region" description="Basic and acidic residues" evidence="4">
    <location>
        <begin position="105"/>
        <end position="116"/>
    </location>
</feature>
<dbReference type="Pfam" id="PF12656">
    <property type="entry name" value="G-patch_2"/>
    <property type="match status" value="1"/>
</dbReference>
<dbReference type="GO" id="GO:0005681">
    <property type="term" value="C:spliceosomal complex"/>
    <property type="evidence" value="ECO:0007669"/>
    <property type="project" value="TreeGrafter"/>
</dbReference>
<feature type="region of interest" description="Disordered" evidence="4">
    <location>
        <begin position="295"/>
        <end position="500"/>
    </location>
</feature>
<dbReference type="PANTHER" id="PTHR15818">
    <property type="entry name" value="G PATCH AND KOW-CONTAINING"/>
    <property type="match status" value="1"/>
</dbReference>
<evidence type="ECO:0000259" key="5">
    <source>
        <dbReference type="Pfam" id="PF12656"/>
    </source>
</evidence>
<name>A0A5C5FX02_9BASI</name>
<evidence type="ECO:0000313" key="7">
    <source>
        <dbReference type="Proteomes" id="UP000311382"/>
    </source>
</evidence>
<comment type="caution">
    <text evidence="6">The sequence shown here is derived from an EMBL/GenBank/DDBJ whole genome shotgun (WGS) entry which is preliminary data.</text>
</comment>
<gene>
    <name evidence="6" type="ORF">DMC30DRAFT_201432</name>
</gene>
<dbReference type="PANTHER" id="PTHR15818:SF2">
    <property type="entry name" value="G-PATCH DOMAIN AND KOW MOTIFS-CONTAINING PROTEIN"/>
    <property type="match status" value="1"/>
</dbReference>
<keyword evidence="7" id="KW-1185">Reference proteome</keyword>
<sequence length="500" mass="53186">MSGISFKISAPSRPSSASAPPTRPSSGAGHRRPPPTSGRAGDSSDEDGASGASGGYGRGQGSRKRARLDEEGEEEVVEFGAQGAKSKHARPAPTGPLVIPALPNKDWRRAAEDLRAARPGGGARKKQLYLPESGSGGMSMTSRVEGAAATSSSQAVAEAVADQVNAEPVVGGLEQPVRRARDAQNGADGGAGPLEAAPPPPPSPPTAPVQAAAPALTDEQRALRELLGGADGGEQEQQELAAIYSGPDARTGPADEGDAFKQDVSSRPDEASLDDYARVPVGQFGLAMLRGMGWQPGQPASRNGRAGPTEAYVPSARPHMLGIGAKPMAEAMGTGAGAGAGGKGGKKDAPRRQVREDMRFVPLVKQARASGGESASGSGRSTPLPLPPADRSGSGPSSRRASRSPPPSSSSRRDRDRDYDRDRGSSRRDRDRDDERSSSRRDRDRDDGRSSRRDRDRDDYRDRERERERGSSTRDRDYERRDDRRDRDRDRGERRERDRR</sequence>
<feature type="compositionally biased region" description="Pro residues" evidence="4">
    <location>
        <begin position="196"/>
        <end position="207"/>
    </location>
</feature>
<reference evidence="6 7" key="1">
    <citation type="submission" date="2019-03" db="EMBL/GenBank/DDBJ databases">
        <title>Rhodosporidium diobovatum UCD-FST 08-225 genome sequencing, assembly, and annotation.</title>
        <authorList>
            <person name="Fakankun I.U."/>
            <person name="Fristensky B."/>
            <person name="Levin D.B."/>
        </authorList>
    </citation>
    <scope>NUCLEOTIDE SEQUENCE [LARGE SCALE GENOMIC DNA]</scope>
    <source>
        <strain evidence="6 7">UCD-FST 08-225</strain>
    </source>
</reference>
<dbReference type="GO" id="GO:0000398">
    <property type="term" value="P:mRNA splicing, via spliceosome"/>
    <property type="evidence" value="ECO:0007669"/>
    <property type="project" value="InterPro"/>
</dbReference>
<feature type="compositionally biased region" description="Gly residues" evidence="4">
    <location>
        <begin position="51"/>
        <end position="60"/>
    </location>
</feature>
<feature type="compositionally biased region" description="Low complexity" evidence="4">
    <location>
        <begin position="390"/>
        <end position="399"/>
    </location>
</feature>
<feature type="domain" description="Spp2/MOS2 G-patch" evidence="5">
    <location>
        <begin position="268"/>
        <end position="328"/>
    </location>
</feature>
<dbReference type="InterPro" id="IPR045166">
    <property type="entry name" value="Spp2-like"/>
</dbReference>
<feature type="region of interest" description="Disordered" evidence="4">
    <location>
        <begin position="1"/>
        <end position="276"/>
    </location>
</feature>
<dbReference type="STRING" id="5288.A0A5C5FX02"/>
<comment type="similarity">
    <text evidence="2">Belongs to the SPP2 family.</text>
</comment>
<dbReference type="EMBL" id="SOZI01000043">
    <property type="protein sequence ID" value="TNY21457.1"/>
    <property type="molecule type" value="Genomic_DNA"/>
</dbReference>
<feature type="compositionally biased region" description="Low complexity" evidence="4">
    <location>
        <begin position="367"/>
        <end position="381"/>
    </location>
</feature>
<evidence type="ECO:0000256" key="1">
    <source>
        <dbReference type="ARBA" id="ARBA00004123"/>
    </source>
</evidence>
<dbReference type="Proteomes" id="UP000311382">
    <property type="component" value="Unassembled WGS sequence"/>
</dbReference>
<dbReference type="OrthoDB" id="5577072at2759"/>
<feature type="compositionally biased region" description="Low complexity" evidence="4">
    <location>
        <begin position="9"/>
        <end position="28"/>
    </location>
</feature>
<feature type="compositionally biased region" description="Basic and acidic residues" evidence="4">
    <location>
        <begin position="258"/>
        <end position="270"/>
    </location>
</feature>
<feature type="compositionally biased region" description="Gly residues" evidence="4">
    <location>
        <begin position="334"/>
        <end position="343"/>
    </location>
</feature>
<proteinExistence type="inferred from homology"/>
<evidence type="ECO:0000256" key="2">
    <source>
        <dbReference type="ARBA" id="ARBA00008576"/>
    </source>
</evidence>